<protein>
    <submittedName>
        <fullName evidence="1">Uncharacterized protein</fullName>
    </submittedName>
</protein>
<dbReference type="Proteomes" id="UP001439008">
    <property type="component" value="Unassembled WGS sequence"/>
</dbReference>
<dbReference type="Gene3D" id="3.65.10.10">
    <property type="entry name" value="Enolpyruvate transferase domain"/>
    <property type="match status" value="1"/>
</dbReference>
<accession>A0ABV2AM02</accession>
<comment type="caution">
    <text evidence="1">The sequence shown here is derived from an EMBL/GenBank/DDBJ whole genome shotgun (WGS) entry which is preliminary data.</text>
</comment>
<organism evidence="1 2">
    <name type="scientific">Bonamia ostreae</name>
    <dbReference type="NCBI Taxonomy" id="126728"/>
    <lineage>
        <taxon>Eukaryota</taxon>
        <taxon>Sar</taxon>
        <taxon>Rhizaria</taxon>
        <taxon>Endomyxa</taxon>
        <taxon>Ascetosporea</taxon>
        <taxon>Haplosporida</taxon>
        <taxon>Bonamia</taxon>
    </lineage>
</organism>
<reference evidence="1 2" key="1">
    <citation type="journal article" date="2024" name="BMC Biol.">
        <title>Comparative genomics of Ascetosporea gives new insight into the evolutionary basis for animal parasitism in Rhizaria.</title>
        <authorList>
            <person name="Hiltunen Thoren M."/>
            <person name="Onut-Brannstrom I."/>
            <person name="Alfjorden A."/>
            <person name="Peckova H."/>
            <person name="Swords F."/>
            <person name="Hooper C."/>
            <person name="Holzer A.S."/>
            <person name="Bass D."/>
            <person name="Burki F."/>
        </authorList>
    </citation>
    <scope>NUCLEOTIDE SEQUENCE [LARGE SCALE GENOMIC DNA]</scope>
    <source>
        <strain evidence="1">20-A016</strain>
    </source>
</reference>
<proteinExistence type="predicted"/>
<evidence type="ECO:0000313" key="1">
    <source>
        <dbReference type="EMBL" id="MES1920660.1"/>
    </source>
</evidence>
<sequence>MGIKVYRDEENLVLEKRGNQEILKSLEKIDMSNCTDSFMAMSMVAAVTNGTTEIFNIQVIYWDDYFCNNLI</sequence>
<gene>
    <name evidence="1" type="ORF">MHBO_002311</name>
</gene>
<evidence type="ECO:0000313" key="2">
    <source>
        <dbReference type="Proteomes" id="UP001439008"/>
    </source>
</evidence>
<name>A0ABV2AM02_9EUKA</name>
<dbReference type="InterPro" id="IPR036968">
    <property type="entry name" value="Enolpyruvate_Tfrase_sf"/>
</dbReference>
<dbReference type="EMBL" id="JBDODL010000792">
    <property type="protein sequence ID" value="MES1920660.1"/>
    <property type="molecule type" value="Genomic_DNA"/>
</dbReference>
<keyword evidence="2" id="KW-1185">Reference proteome</keyword>